<organism evidence="2 3">
    <name type="scientific">Sphingomonas palmae</name>
    <dbReference type="NCBI Taxonomy" id="1855283"/>
    <lineage>
        <taxon>Bacteria</taxon>
        <taxon>Pseudomonadati</taxon>
        <taxon>Pseudomonadota</taxon>
        <taxon>Alphaproteobacteria</taxon>
        <taxon>Sphingomonadales</taxon>
        <taxon>Sphingomonadaceae</taxon>
        <taxon>Sphingomonas</taxon>
    </lineage>
</organism>
<dbReference type="AlphaFoldDB" id="A0A1H7KNX6"/>
<accession>A0A1H7KNX6</accession>
<proteinExistence type="predicted"/>
<feature type="region of interest" description="Disordered" evidence="1">
    <location>
        <begin position="1"/>
        <end position="20"/>
    </location>
</feature>
<name>A0A1H7KNX6_9SPHN</name>
<dbReference type="EMBL" id="FNZZ01000002">
    <property type="protein sequence ID" value="SEK88482.1"/>
    <property type="molecule type" value="Genomic_DNA"/>
</dbReference>
<dbReference type="STRING" id="1855283.SAMN05216382_1039"/>
<dbReference type="OrthoDB" id="7411138at2"/>
<keyword evidence="3" id="KW-1185">Reference proteome</keyword>
<evidence type="ECO:0000313" key="2">
    <source>
        <dbReference type="EMBL" id="SEK88482.1"/>
    </source>
</evidence>
<protein>
    <submittedName>
        <fullName evidence="2">Uncharacterized protein</fullName>
    </submittedName>
</protein>
<dbReference type="Proteomes" id="UP000199214">
    <property type="component" value="Unassembled WGS sequence"/>
</dbReference>
<dbReference type="RefSeq" id="WP_093004042.1">
    <property type="nucleotide sequence ID" value="NZ_FNZZ01000002.1"/>
</dbReference>
<gene>
    <name evidence="2" type="ORF">SAMN05216382_1039</name>
</gene>
<sequence>MSNDAAFFRRQASTQRSAAADATLSNVRERCERAAASWDAMALRAERTDKLRAYRQPIARAEADAPATGALASEAGPIVAAE</sequence>
<evidence type="ECO:0000256" key="1">
    <source>
        <dbReference type="SAM" id="MobiDB-lite"/>
    </source>
</evidence>
<evidence type="ECO:0000313" key="3">
    <source>
        <dbReference type="Proteomes" id="UP000199214"/>
    </source>
</evidence>
<feature type="compositionally biased region" description="Low complexity" evidence="1">
    <location>
        <begin position="10"/>
        <end position="20"/>
    </location>
</feature>
<reference evidence="3" key="1">
    <citation type="submission" date="2016-10" db="EMBL/GenBank/DDBJ databases">
        <authorList>
            <person name="Varghese N."/>
            <person name="Submissions S."/>
        </authorList>
    </citation>
    <scope>NUCLEOTIDE SEQUENCE [LARGE SCALE GENOMIC DNA]</scope>
    <source>
        <strain evidence="3">JS21-1</strain>
    </source>
</reference>